<dbReference type="GO" id="GO:0005975">
    <property type="term" value="P:carbohydrate metabolic process"/>
    <property type="evidence" value="ECO:0007669"/>
    <property type="project" value="InterPro"/>
</dbReference>
<accession>A0A4R3KE55</accession>
<dbReference type="SUPFAM" id="SSF48208">
    <property type="entry name" value="Six-hairpin glycosidases"/>
    <property type="match status" value="1"/>
</dbReference>
<evidence type="ECO:0000259" key="1">
    <source>
        <dbReference type="Pfam" id="PF00534"/>
    </source>
</evidence>
<dbReference type="AlphaFoldDB" id="A0A4R3KE55"/>
<dbReference type="Pfam" id="PF00534">
    <property type="entry name" value="Glycos_transf_1"/>
    <property type="match status" value="1"/>
</dbReference>
<feature type="domain" description="Glycosyl transferase family 1" evidence="1">
    <location>
        <begin position="178"/>
        <end position="346"/>
    </location>
</feature>
<organism evidence="2 3">
    <name type="scientific">Pectinatus cerevisiiphilus</name>
    <dbReference type="NCBI Taxonomy" id="86956"/>
    <lineage>
        <taxon>Bacteria</taxon>
        <taxon>Bacillati</taxon>
        <taxon>Bacillota</taxon>
        <taxon>Negativicutes</taxon>
        <taxon>Selenomonadales</taxon>
        <taxon>Selenomonadaceae</taxon>
        <taxon>Pectinatus</taxon>
    </lineage>
</organism>
<sequence>MNDLNIAFLSTYPPRKCGIATFTHDLFRELQKNPHIHPHVIAISDDKYVYNDDVIFDLPQQNRESYIDAAKKVNESTLQLIVIEHEYGIFGGSNGEYLLDFINALQKPIITTLHTVLPHPNEKQKNILELLCKKSEKIIIMAENSRLLLQNVYHANPEKIEKIHHGVPYFDVPNRTALKKQLKLENRTIISTFGLLSPSKGLDYGIKAVYKTVQKYPNVLYFILGQTHPVISRKYGETYRESLQKLVSELHLENNVTFINKYLSKEDIVRWLKLSDIYMTPYLGKGQAVSGTLAYAAGYGRVIISTPYPYAKEMLADGRGLLAGFQDSDALSDCINYLIEHPQNKNLMENKMLFFGKNMLWHYVADHYANLFNTVCHDFKIAALAYDNNLAFTFDSYLLHMTDDTGIFQHSLYALPDPSEGYTSDDNARALIMVGLLYSDTKEQKYLNLIIIYLRFLLYAQKDGWFGNFMDYDRHFKEIHGSEDCFGRCVWALGTIVSLTNLPSSVRTAADKMLNRTIKNYPSLTFLRAKAYSLLGLAHWHNTDKTRSIIDNLSHDLYTAYNNNTDKNWRWFENNMTYCNAVLPNAMLTAFTINKNEHYKAAGLDSLDFLLTKTIINDTFSPIGCKGWLQKDMPAARFDQQPVEACATLLACLKAYNITHKDIYRHYAQICFAWYTGKNVSNLSLIDAECGGCYDGITADGLNKNEGAESLIAWIIANIMMQRTSKPNS</sequence>
<dbReference type="SUPFAM" id="SSF53756">
    <property type="entry name" value="UDP-Glycosyltransferase/glycogen phosphorylase"/>
    <property type="match status" value="1"/>
</dbReference>
<dbReference type="EMBL" id="SMAA01000002">
    <property type="protein sequence ID" value="TCS81497.1"/>
    <property type="molecule type" value="Genomic_DNA"/>
</dbReference>
<gene>
    <name evidence="2" type="ORF">EDC37_102203</name>
</gene>
<keyword evidence="3" id="KW-1185">Reference proteome</keyword>
<reference evidence="2 3" key="1">
    <citation type="submission" date="2019-03" db="EMBL/GenBank/DDBJ databases">
        <title>Genomic Encyclopedia of Type Strains, Phase IV (KMG-IV): sequencing the most valuable type-strain genomes for metagenomic binning, comparative biology and taxonomic classification.</title>
        <authorList>
            <person name="Goeker M."/>
        </authorList>
    </citation>
    <scope>NUCLEOTIDE SEQUENCE [LARGE SCALE GENOMIC DNA]</scope>
    <source>
        <strain evidence="2 3">DSM 20467</strain>
    </source>
</reference>
<comment type="caution">
    <text evidence="2">The sequence shown here is derived from an EMBL/GenBank/DDBJ whole genome shotgun (WGS) entry which is preliminary data.</text>
</comment>
<dbReference type="OrthoDB" id="9765330at2"/>
<evidence type="ECO:0000313" key="3">
    <source>
        <dbReference type="Proteomes" id="UP000295188"/>
    </source>
</evidence>
<dbReference type="PANTHER" id="PTHR12526">
    <property type="entry name" value="GLYCOSYLTRANSFERASE"/>
    <property type="match status" value="1"/>
</dbReference>
<evidence type="ECO:0000313" key="2">
    <source>
        <dbReference type="EMBL" id="TCS81497.1"/>
    </source>
</evidence>
<protein>
    <submittedName>
        <fullName evidence="2">Glycosyltransferase involved in cell wall biosynthesis</fullName>
    </submittedName>
</protein>
<name>A0A4R3KE55_9FIRM</name>
<dbReference type="GO" id="GO:0016757">
    <property type="term" value="F:glycosyltransferase activity"/>
    <property type="evidence" value="ECO:0007669"/>
    <property type="project" value="InterPro"/>
</dbReference>
<dbReference type="Proteomes" id="UP000295188">
    <property type="component" value="Unassembled WGS sequence"/>
</dbReference>
<dbReference type="InterPro" id="IPR008928">
    <property type="entry name" value="6-hairpin_glycosidase_sf"/>
</dbReference>
<dbReference type="CDD" id="cd03822">
    <property type="entry name" value="GT4_mannosyltransferase-like"/>
    <property type="match status" value="1"/>
</dbReference>
<keyword evidence="2" id="KW-0808">Transferase</keyword>
<dbReference type="RefSeq" id="WP_132547430.1">
    <property type="nucleotide sequence ID" value="NZ_SMAA01000002.1"/>
</dbReference>
<dbReference type="PANTHER" id="PTHR12526:SF572">
    <property type="entry name" value="BLL5144 PROTEIN"/>
    <property type="match status" value="1"/>
</dbReference>
<dbReference type="Gene3D" id="3.40.50.2000">
    <property type="entry name" value="Glycogen Phosphorylase B"/>
    <property type="match status" value="2"/>
</dbReference>
<proteinExistence type="predicted"/>
<dbReference type="InterPro" id="IPR001296">
    <property type="entry name" value="Glyco_trans_1"/>
</dbReference>